<dbReference type="Proteomes" id="UP000269412">
    <property type="component" value="Unassembled WGS sequence"/>
</dbReference>
<evidence type="ECO:0000259" key="2">
    <source>
        <dbReference type="Pfam" id="PF03235"/>
    </source>
</evidence>
<dbReference type="Pfam" id="PF03235">
    <property type="entry name" value="GmrSD_N"/>
    <property type="match status" value="1"/>
</dbReference>
<dbReference type="InterPro" id="IPR004919">
    <property type="entry name" value="GmrSD_N"/>
</dbReference>
<protein>
    <submittedName>
        <fullName evidence="3">HNH endonuclease</fullName>
    </submittedName>
</protein>
<dbReference type="InterPro" id="IPR003615">
    <property type="entry name" value="HNH_nuc"/>
</dbReference>
<sequence>MAKVSLDALLPREDFDIDETQNSAKKKESFSISDLREDDFFYLTLRKPDFQRETNEWTPQKISELIKSFINGELIPAVILWRSKGGFNFVIDGSHRVSSLVAWINDDYGDGPITKESFNGSIPEEQIQVGEKTRRLVEKEIGKYTDYQLALKFPERVSEEIQRKAKNLGSIAVQLQWVEGDADVAEASFFKINQQAAKIDPTELKLIKSRKKPNGIASRAIIKGGKGHQYWSKFEKEKVEQIEQLAEEINKSFFLPKLKNPVKTLDLPIGGKGYSSQSPLLIFEYVNMVNRISEIDKIEDDVNGEKTIEYLKKSKKISNLINSTHPSSLGLHPAVYFYSKGGRHKTASFFAVTELLMELERKKRFKVFTDCREDFEEILIDYDFVIQQILRHYRSSSKAIPHIKNFLLNLINELQEKSKNDAIINVLKLEEYKFIKGVDFDDSLITSKDFSDETKSAAFITEALSNAVRCKICKARMHTNSITIDHIQRKEEGGIGNFGNAQLAHPYCNSTYKN</sequence>
<dbReference type="AlphaFoldDB" id="A0A495DRT3"/>
<reference evidence="3 4" key="1">
    <citation type="submission" date="2018-10" db="EMBL/GenBank/DDBJ databases">
        <title>Genomic Encyclopedia of Archaeal and Bacterial Type Strains, Phase II (KMG-II): from individual species to whole genera.</title>
        <authorList>
            <person name="Goeker M."/>
        </authorList>
    </citation>
    <scope>NUCLEOTIDE SEQUENCE [LARGE SCALE GENOMIC DNA]</scope>
    <source>
        <strain evidence="3 4">DSM 25230</strain>
    </source>
</reference>
<dbReference type="RefSeq" id="WP_121069383.1">
    <property type="nucleotide sequence ID" value="NZ_RBIQ01000015.1"/>
</dbReference>
<dbReference type="GO" id="GO:0004519">
    <property type="term" value="F:endonuclease activity"/>
    <property type="evidence" value="ECO:0007669"/>
    <property type="project" value="UniProtKB-KW"/>
</dbReference>
<feature type="domain" description="GmrSD restriction endonucleases N-terminal" evidence="2">
    <location>
        <begin position="45"/>
        <end position="204"/>
    </location>
</feature>
<keyword evidence="4" id="KW-1185">Reference proteome</keyword>
<dbReference type="InterPro" id="IPR002711">
    <property type="entry name" value="HNH"/>
</dbReference>
<feature type="domain" description="HNH" evidence="1">
    <location>
        <begin position="470"/>
        <end position="513"/>
    </location>
</feature>
<keyword evidence="3" id="KW-0540">Nuclease</keyword>
<comment type="caution">
    <text evidence="3">The sequence shown here is derived from an EMBL/GenBank/DDBJ whole genome shotgun (WGS) entry which is preliminary data.</text>
</comment>
<accession>A0A495DRT3</accession>
<keyword evidence="3" id="KW-0378">Hydrolase</keyword>
<keyword evidence="3" id="KW-0255">Endonuclease</keyword>
<dbReference type="Pfam" id="PF01844">
    <property type="entry name" value="HNH"/>
    <property type="match status" value="1"/>
</dbReference>
<dbReference type="GO" id="GO:0003676">
    <property type="term" value="F:nucleic acid binding"/>
    <property type="evidence" value="ECO:0007669"/>
    <property type="project" value="InterPro"/>
</dbReference>
<dbReference type="EMBL" id="RBIQ01000015">
    <property type="protein sequence ID" value="RKR06441.1"/>
    <property type="molecule type" value="Genomic_DNA"/>
</dbReference>
<dbReference type="OrthoDB" id="9764212at2"/>
<dbReference type="GO" id="GO:0008270">
    <property type="term" value="F:zinc ion binding"/>
    <property type="evidence" value="ECO:0007669"/>
    <property type="project" value="InterPro"/>
</dbReference>
<gene>
    <name evidence="3" type="ORF">CLV91_3401</name>
</gene>
<evidence type="ECO:0000313" key="4">
    <source>
        <dbReference type="Proteomes" id="UP000269412"/>
    </source>
</evidence>
<proteinExistence type="predicted"/>
<dbReference type="Gene3D" id="1.10.30.50">
    <property type="match status" value="1"/>
</dbReference>
<name>A0A495DRT3_9FLAO</name>
<evidence type="ECO:0000259" key="1">
    <source>
        <dbReference type="Pfam" id="PF01844"/>
    </source>
</evidence>
<organism evidence="3 4">
    <name type="scientific">Maribacter vaceletii</name>
    <dbReference type="NCBI Taxonomy" id="1206816"/>
    <lineage>
        <taxon>Bacteria</taxon>
        <taxon>Pseudomonadati</taxon>
        <taxon>Bacteroidota</taxon>
        <taxon>Flavobacteriia</taxon>
        <taxon>Flavobacteriales</taxon>
        <taxon>Flavobacteriaceae</taxon>
        <taxon>Maribacter</taxon>
    </lineage>
</organism>
<evidence type="ECO:0000313" key="3">
    <source>
        <dbReference type="EMBL" id="RKR06441.1"/>
    </source>
</evidence>
<dbReference type="CDD" id="cd00085">
    <property type="entry name" value="HNHc"/>
    <property type="match status" value="1"/>
</dbReference>